<dbReference type="EMBL" id="UAUE01000026">
    <property type="protein sequence ID" value="SPZ00723.1"/>
    <property type="molecule type" value="Genomic_DNA"/>
</dbReference>
<protein>
    <submittedName>
        <fullName evidence="1">Bifunctional 2',3'-cyclic nucleotide 2'-phosphodiesterase/3'-nucleotidase periplasmic protein</fullName>
        <ecNumber evidence="1">3.1.3.6</ecNumber>
        <ecNumber evidence="1">3.1.4.16</ecNumber>
    </submittedName>
</protein>
<accession>A0A2X2C0E4</accession>
<evidence type="ECO:0000313" key="2">
    <source>
        <dbReference type="Proteomes" id="UP000251485"/>
    </source>
</evidence>
<reference evidence="1 2" key="1">
    <citation type="submission" date="2018-06" db="EMBL/GenBank/DDBJ databases">
        <authorList>
            <consortium name="Pathogen Informatics"/>
            <person name="Doyle S."/>
        </authorList>
    </citation>
    <scope>NUCLEOTIDE SEQUENCE [LARGE SCALE GENOMIC DNA]</scope>
    <source>
        <strain evidence="1 2">NCTC10975</strain>
    </source>
</reference>
<dbReference type="EC" id="3.1.4.16" evidence="1"/>
<proteinExistence type="predicted"/>
<dbReference type="GO" id="GO:0008663">
    <property type="term" value="F:2',3'-cyclic-nucleotide 2'-phosphodiesterase activity"/>
    <property type="evidence" value="ECO:0007669"/>
    <property type="project" value="UniProtKB-EC"/>
</dbReference>
<gene>
    <name evidence="1" type="primary">cpdB_3</name>
    <name evidence="1" type="ORF">NCTC10975_03747</name>
</gene>
<dbReference type="EC" id="3.1.3.6" evidence="1"/>
<sequence>MFGHAHGVFPSKEFEGIKGVDVAKGTVNGVPAVMPGQWG</sequence>
<dbReference type="AlphaFoldDB" id="A0A2X2C0E4"/>
<organism evidence="1 2">
    <name type="scientific">Proteus mirabilis</name>
    <dbReference type="NCBI Taxonomy" id="584"/>
    <lineage>
        <taxon>Bacteria</taxon>
        <taxon>Pseudomonadati</taxon>
        <taxon>Pseudomonadota</taxon>
        <taxon>Gammaproteobacteria</taxon>
        <taxon>Enterobacterales</taxon>
        <taxon>Morganellaceae</taxon>
        <taxon>Proteus</taxon>
    </lineage>
</organism>
<keyword evidence="1" id="KW-0378">Hydrolase</keyword>
<evidence type="ECO:0000313" key="1">
    <source>
        <dbReference type="EMBL" id="SPZ00723.1"/>
    </source>
</evidence>
<name>A0A2X2C0E4_PROMI</name>
<dbReference type="Gene3D" id="3.60.21.10">
    <property type="match status" value="1"/>
</dbReference>
<dbReference type="Proteomes" id="UP000251485">
    <property type="component" value="Unassembled WGS sequence"/>
</dbReference>
<dbReference type="InterPro" id="IPR029052">
    <property type="entry name" value="Metallo-depent_PP-like"/>
</dbReference>
<dbReference type="GO" id="GO:0008254">
    <property type="term" value="F:3'-nucleotidase activity"/>
    <property type="evidence" value="ECO:0007669"/>
    <property type="project" value="UniProtKB-EC"/>
</dbReference>